<dbReference type="InterPro" id="IPR050188">
    <property type="entry name" value="RluA_PseudoU_synthase"/>
</dbReference>
<dbReference type="PROSITE" id="PS50405">
    <property type="entry name" value="GST_CTER"/>
    <property type="match status" value="1"/>
</dbReference>
<feature type="compositionally biased region" description="Low complexity" evidence="2">
    <location>
        <begin position="281"/>
        <end position="291"/>
    </location>
</feature>
<dbReference type="Pfam" id="PF13410">
    <property type="entry name" value="GST_C_2"/>
    <property type="match status" value="1"/>
</dbReference>
<dbReference type="GO" id="GO:0003723">
    <property type="term" value="F:RNA binding"/>
    <property type="evidence" value="ECO:0007669"/>
    <property type="project" value="InterPro"/>
</dbReference>
<dbReference type="PANTHER" id="PTHR21600">
    <property type="entry name" value="MITOCHONDRIAL RNA PSEUDOURIDINE SYNTHASE"/>
    <property type="match status" value="1"/>
</dbReference>
<accession>A0A7S0ZVJ5</accession>
<feature type="domain" description="GST C-terminal" evidence="3">
    <location>
        <begin position="66"/>
        <end position="219"/>
    </location>
</feature>
<dbReference type="EMBL" id="HBFQ01011553">
    <property type="protein sequence ID" value="CAD8833773.1"/>
    <property type="molecule type" value="Transcribed_RNA"/>
</dbReference>
<feature type="compositionally biased region" description="Pro residues" evidence="2">
    <location>
        <begin position="292"/>
        <end position="304"/>
    </location>
</feature>
<dbReference type="InterPro" id="IPR010987">
    <property type="entry name" value="Glutathione-S-Trfase_C-like"/>
</dbReference>
<dbReference type="Gene3D" id="3.30.2350.10">
    <property type="entry name" value="Pseudouridine synthase"/>
    <property type="match status" value="1"/>
</dbReference>
<dbReference type="PANTHER" id="PTHR21600:SF87">
    <property type="entry name" value="RNA PSEUDOURIDYLATE SYNTHASE DOMAIN-CONTAINING PROTEIN 1"/>
    <property type="match status" value="1"/>
</dbReference>
<dbReference type="AlphaFoldDB" id="A0A7S0ZVJ5"/>
<proteinExistence type="inferred from homology"/>
<evidence type="ECO:0000256" key="2">
    <source>
        <dbReference type="SAM" id="MobiDB-lite"/>
    </source>
</evidence>
<feature type="compositionally biased region" description="Pro residues" evidence="2">
    <location>
        <begin position="245"/>
        <end position="257"/>
    </location>
</feature>
<protein>
    <recommendedName>
        <fullName evidence="3">GST C-terminal domain-containing protein</fullName>
    </recommendedName>
</protein>
<dbReference type="CDD" id="cd02869">
    <property type="entry name" value="PseudoU_synth_RluA_like"/>
    <property type="match status" value="1"/>
</dbReference>
<dbReference type="InterPro" id="IPR020103">
    <property type="entry name" value="PsdUridine_synth_cat_dom_sf"/>
</dbReference>
<name>A0A7S0ZVJ5_NOCSC</name>
<feature type="compositionally biased region" description="Pro residues" evidence="2">
    <location>
        <begin position="268"/>
        <end position="280"/>
    </location>
</feature>
<dbReference type="Pfam" id="PF00849">
    <property type="entry name" value="PseudoU_synth_2"/>
    <property type="match status" value="1"/>
</dbReference>
<dbReference type="Gene3D" id="1.20.1050.10">
    <property type="match status" value="1"/>
</dbReference>
<sequence>MVSLHLSHTMNAACETPAQVVARHSGVPPEVPPQDVLSHTTASPARDRFAAAEHLARECSVELLGGPSDSRVVSEWLEFFESLEQFVDDLVSPNRGLFNRSELNVRSAAVRCHCRSPAAAKAAANLLPALQVLDTHLARGGPYLLGDLFSLADICGIYMLVDTFRLALPVVLRQRFSSVLQWVSSCLALPAFQPFGKGLEFCTWPREEEEEFEQSVKEFKSTTSPKIPGSGKPNAELQEQRSITEPPPPPSRAPPGLPDTGLVLVSPALPPPPSRPPPVSDAPSDLVVPEGVVPPRPSRPPPNDAGPSQGHADIPQPVRPPPNIPEPSADHIQDTGANFPQRPSRPPPHFPDTAPDVTDAGGSIPPRPRRPPPTTTQVPDPWQAKQHDPWTSAKNAGVDDPWTNKPSVSDRSSMEDKEATEGDEQSGNTSEQEAGSIVCRIKKFISSCLVDFGATSADFSYGVPPCDDAQRGDPWRIADPWAGKVEIKQEAPRPERNAWSGYQGVCDKVPHAFADLAGCTREEFITKRIDFGLQGPCAQLSDEELFQLGTMQFAEQAEHLKLIQKGDAAEKVEVKPDTEEKSTFWDDEDFEETLFWWRGDSESLCFDLALTPAASLGEGAPITNQWWDVEKVAESDHFVAVAKPAGMFVVTSPKGLWEQSPTNFIHVAHQRFSMPSKDEPRQRGICHRLDSHTSGVQIFGKSWEAFRHFTVQNASHRVQKEYLALVEGKLGEDTPGVGLIDVPMKKWQDFARREFGSVICAREGMPAVTKYKALRHFCVPAQGLTSFWGKERWFTLVQMRILTGRTHQIRVHMAFIGHPLVGDIKYNSAKYEQDHAIVPRIFLHCLRMEFEDFDGCQFVASSDLAPDLQVALFRIQSLAEGGESPTGPVAPGIAELLRRSAHCSADSAPASEGTAAAFPPRILPHRCNNCGENELAQCTMVQRGKNTAMVWLLTERKDAKPVSPQMPDGTKAWGPDLLWMPSEMQMKDASSLAGKKLEDATPEELGAWGVHGVQWAWAHDGVRQNGWVHFHSGGHLTSKWGNGSWKLLPVEESSVPLLLANINAVEHGLRLVDGAEPAFDMVSKRRLAFDRSLEELPDNVAVRPCAPVSCPTRGWPDPHAAKMIAPRR</sequence>
<dbReference type="GO" id="GO:0000455">
    <property type="term" value="P:enzyme-directed rRNA pseudouridine synthesis"/>
    <property type="evidence" value="ECO:0007669"/>
    <property type="project" value="TreeGrafter"/>
</dbReference>
<dbReference type="SUPFAM" id="SSF47616">
    <property type="entry name" value="GST C-terminal domain-like"/>
    <property type="match status" value="1"/>
</dbReference>
<organism evidence="4">
    <name type="scientific">Noctiluca scintillans</name>
    <name type="common">Sea sparkle</name>
    <name type="synonym">Red tide dinoflagellate</name>
    <dbReference type="NCBI Taxonomy" id="2966"/>
    <lineage>
        <taxon>Eukaryota</taxon>
        <taxon>Sar</taxon>
        <taxon>Alveolata</taxon>
        <taxon>Dinophyceae</taxon>
        <taxon>Noctilucales</taxon>
        <taxon>Noctilucaceae</taxon>
        <taxon>Noctiluca</taxon>
    </lineage>
</organism>
<evidence type="ECO:0000256" key="1">
    <source>
        <dbReference type="ARBA" id="ARBA00010876"/>
    </source>
</evidence>
<dbReference type="SUPFAM" id="SSF55120">
    <property type="entry name" value="Pseudouridine synthase"/>
    <property type="match status" value="1"/>
</dbReference>
<evidence type="ECO:0000313" key="4">
    <source>
        <dbReference type="EMBL" id="CAD8833773.1"/>
    </source>
</evidence>
<dbReference type="InterPro" id="IPR006145">
    <property type="entry name" value="PsdUridine_synth_RsuA/RluA"/>
</dbReference>
<reference evidence="4" key="1">
    <citation type="submission" date="2021-01" db="EMBL/GenBank/DDBJ databases">
        <authorList>
            <person name="Corre E."/>
            <person name="Pelletier E."/>
            <person name="Niang G."/>
            <person name="Scheremetjew M."/>
            <person name="Finn R."/>
            <person name="Kale V."/>
            <person name="Holt S."/>
            <person name="Cochrane G."/>
            <person name="Meng A."/>
            <person name="Brown T."/>
            <person name="Cohen L."/>
        </authorList>
    </citation>
    <scope>NUCLEOTIDE SEQUENCE</scope>
</reference>
<gene>
    <name evidence="4" type="ORF">NSCI0253_LOCUS8121</name>
</gene>
<dbReference type="InterPro" id="IPR036282">
    <property type="entry name" value="Glutathione-S-Trfase_C_sf"/>
</dbReference>
<comment type="similarity">
    <text evidence="1">Belongs to the pseudouridine synthase RluA family.</text>
</comment>
<evidence type="ECO:0000259" key="3">
    <source>
        <dbReference type="PROSITE" id="PS50405"/>
    </source>
</evidence>
<dbReference type="GO" id="GO:0009982">
    <property type="term" value="F:pseudouridine synthase activity"/>
    <property type="evidence" value="ECO:0007669"/>
    <property type="project" value="InterPro"/>
</dbReference>
<feature type="region of interest" description="Disordered" evidence="2">
    <location>
        <begin position="213"/>
        <end position="434"/>
    </location>
</feature>